<gene>
    <name evidence="1" type="primary">CNTN5_2</name>
    <name evidence="1" type="ORF">K3G42_009168</name>
</gene>
<proteinExistence type="predicted"/>
<evidence type="ECO:0000313" key="2">
    <source>
        <dbReference type="Proteomes" id="UP000827872"/>
    </source>
</evidence>
<accession>A0ACB8FG97</accession>
<reference evidence="1" key="1">
    <citation type="submission" date="2021-08" db="EMBL/GenBank/DDBJ databases">
        <title>The first chromosome-level gecko genome reveals the dynamic sex chromosomes of Neotropical dwarf geckos (Sphaerodactylidae: Sphaerodactylus).</title>
        <authorList>
            <person name="Pinto B.J."/>
            <person name="Keating S.E."/>
            <person name="Gamble T."/>
        </authorList>
    </citation>
    <scope>NUCLEOTIDE SEQUENCE</scope>
    <source>
        <strain evidence="1">TG3544</strain>
    </source>
</reference>
<name>A0ACB8FG97_9SAUR</name>
<dbReference type="Proteomes" id="UP000827872">
    <property type="component" value="Linkage Group LG04"/>
</dbReference>
<sequence length="178" mass="19986">MPESLCKAYPHWVERLNDTQLDSRDQLRWECKATGKPRPTYRWLKNGALLWPESRIEMVNGVLMIHSVNQSDAGMYQCVAENKHGAIYTSAELRILASAPTFPLSQLKKTIIVTIGQEVTVECKPQGSPKPSISWKKGEKALRENKSKFYVVPPASSMLDEVPPPDSSLTLAFSRCLV</sequence>
<evidence type="ECO:0000313" key="1">
    <source>
        <dbReference type="EMBL" id="KAH8004356.1"/>
    </source>
</evidence>
<keyword evidence="2" id="KW-1185">Reference proteome</keyword>
<comment type="caution">
    <text evidence="1">The sequence shown here is derived from an EMBL/GenBank/DDBJ whole genome shotgun (WGS) entry which is preliminary data.</text>
</comment>
<dbReference type="EMBL" id="CM037617">
    <property type="protein sequence ID" value="KAH8004356.1"/>
    <property type="molecule type" value="Genomic_DNA"/>
</dbReference>
<protein>
    <submittedName>
        <fullName evidence="1">Contactin-5</fullName>
    </submittedName>
</protein>
<organism evidence="1 2">
    <name type="scientific">Sphaerodactylus townsendi</name>
    <dbReference type="NCBI Taxonomy" id="933632"/>
    <lineage>
        <taxon>Eukaryota</taxon>
        <taxon>Metazoa</taxon>
        <taxon>Chordata</taxon>
        <taxon>Craniata</taxon>
        <taxon>Vertebrata</taxon>
        <taxon>Euteleostomi</taxon>
        <taxon>Lepidosauria</taxon>
        <taxon>Squamata</taxon>
        <taxon>Bifurcata</taxon>
        <taxon>Gekkota</taxon>
        <taxon>Sphaerodactylidae</taxon>
        <taxon>Sphaerodactylus</taxon>
    </lineage>
</organism>